<evidence type="ECO:0000313" key="1">
    <source>
        <dbReference type="EMBL" id="RAH81575.1"/>
    </source>
</evidence>
<proteinExistence type="predicted"/>
<dbReference type="InterPro" id="IPR043128">
    <property type="entry name" value="Rev_trsase/Diguanyl_cyclase"/>
</dbReference>
<dbReference type="GeneID" id="37171701"/>
<gene>
    <name evidence="1" type="ORF">BO86DRAFT_313497</name>
</gene>
<feature type="non-terminal residue" evidence="1">
    <location>
        <position position="1"/>
    </location>
</feature>
<dbReference type="AlphaFoldDB" id="A0A8T8X0J6"/>
<accession>A0A8T8X0J6</accession>
<dbReference type="SUPFAM" id="SSF56672">
    <property type="entry name" value="DNA/RNA polymerases"/>
    <property type="match status" value="1"/>
</dbReference>
<reference evidence="1 2" key="1">
    <citation type="submission" date="2018-02" db="EMBL/GenBank/DDBJ databases">
        <title>The genomes of Aspergillus section Nigri reveals drivers in fungal speciation.</title>
        <authorList>
            <consortium name="DOE Joint Genome Institute"/>
            <person name="Vesth T.C."/>
            <person name="Nybo J."/>
            <person name="Theobald S."/>
            <person name="Brandl J."/>
            <person name="Frisvad J.C."/>
            <person name="Nielsen K.F."/>
            <person name="Lyhne E.K."/>
            <person name="Kogle M.E."/>
            <person name="Kuo A."/>
            <person name="Riley R."/>
            <person name="Clum A."/>
            <person name="Nolan M."/>
            <person name="Lipzen A."/>
            <person name="Salamov A."/>
            <person name="Henrissat B."/>
            <person name="Wiebenga A."/>
            <person name="De vries R.P."/>
            <person name="Grigoriev I.V."/>
            <person name="Mortensen U.H."/>
            <person name="Andersen M.R."/>
            <person name="Baker S.E."/>
        </authorList>
    </citation>
    <scope>NUCLEOTIDE SEQUENCE [LARGE SCALE GENOMIC DNA]</scope>
    <source>
        <strain evidence="1 2">CBS 114.51</strain>
    </source>
</reference>
<dbReference type="EMBL" id="KZ824794">
    <property type="protein sequence ID" value="RAH81575.1"/>
    <property type="molecule type" value="Genomic_DNA"/>
</dbReference>
<evidence type="ECO:0008006" key="3">
    <source>
        <dbReference type="Google" id="ProtNLM"/>
    </source>
</evidence>
<organism evidence="1 2">
    <name type="scientific">Aspergillus japonicus CBS 114.51</name>
    <dbReference type="NCBI Taxonomy" id="1448312"/>
    <lineage>
        <taxon>Eukaryota</taxon>
        <taxon>Fungi</taxon>
        <taxon>Dikarya</taxon>
        <taxon>Ascomycota</taxon>
        <taxon>Pezizomycotina</taxon>
        <taxon>Eurotiomycetes</taxon>
        <taxon>Eurotiomycetidae</taxon>
        <taxon>Eurotiales</taxon>
        <taxon>Aspergillaceae</taxon>
        <taxon>Aspergillus</taxon>
        <taxon>Aspergillus subgen. Circumdati</taxon>
    </lineage>
</organism>
<dbReference type="InterPro" id="IPR043502">
    <property type="entry name" value="DNA/RNA_pol_sf"/>
</dbReference>
<dbReference type="Gene3D" id="3.30.70.270">
    <property type="match status" value="1"/>
</dbReference>
<dbReference type="RefSeq" id="XP_025527469.1">
    <property type="nucleotide sequence ID" value="XM_025668009.1"/>
</dbReference>
<evidence type="ECO:0000313" key="2">
    <source>
        <dbReference type="Proteomes" id="UP000249497"/>
    </source>
</evidence>
<keyword evidence="2" id="KW-1185">Reference proteome</keyword>
<name>A0A8T8X0J6_ASPJA</name>
<sequence>YSIFKYKVLLFRLTNKSTIFLKLINKVFYKYFNKFITIYINNIFIYSNNIFKY</sequence>
<dbReference type="Proteomes" id="UP000249497">
    <property type="component" value="Unassembled WGS sequence"/>
</dbReference>
<protein>
    <recommendedName>
        <fullName evidence="3">Reverse transcriptase domain-containing protein</fullName>
    </recommendedName>
</protein>